<accession>A0A375AFZ1</accession>
<dbReference type="AlphaFoldDB" id="A0A375AFZ1"/>
<feature type="domain" description="Tail sheath protein C-terminal" evidence="2">
    <location>
        <begin position="408"/>
        <end position="511"/>
    </location>
</feature>
<dbReference type="Proteomes" id="UP000294820">
    <property type="component" value="Chromosome 1"/>
</dbReference>
<protein>
    <submittedName>
        <fullName evidence="3">Phage tail sheath protein FI</fullName>
    </submittedName>
</protein>
<name>A0A375AFZ1_9GAMM</name>
<organism evidence="3 4">
    <name type="scientific">Dickeya aquatica</name>
    <dbReference type="NCBI Taxonomy" id="1401087"/>
    <lineage>
        <taxon>Bacteria</taxon>
        <taxon>Pseudomonadati</taxon>
        <taxon>Pseudomonadota</taxon>
        <taxon>Gammaproteobacteria</taxon>
        <taxon>Enterobacterales</taxon>
        <taxon>Pectobacteriaceae</taxon>
        <taxon>Dickeya</taxon>
    </lineage>
</organism>
<reference evidence="3 4" key="1">
    <citation type="submission" date="2016-09" db="EMBL/GenBank/DDBJ databases">
        <authorList>
            <person name="Reverchon S."/>
            <person name="Nasser W."/>
            <person name="Leonard S."/>
            <person name="Brochier C."/>
            <person name="Duprey A."/>
        </authorList>
    </citation>
    <scope>NUCLEOTIDE SEQUENCE [LARGE SCALE GENOMIC DNA]</scope>
    <source>
        <strain evidence="3 4">174/2</strain>
    </source>
</reference>
<dbReference type="InterPro" id="IPR052042">
    <property type="entry name" value="Tail_sheath_structural"/>
</dbReference>
<dbReference type="InterPro" id="IPR020287">
    <property type="entry name" value="Tail_sheath_C"/>
</dbReference>
<evidence type="ECO:0000313" key="3">
    <source>
        <dbReference type="EMBL" id="SLM64539.1"/>
    </source>
</evidence>
<evidence type="ECO:0000259" key="2">
    <source>
        <dbReference type="Pfam" id="PF17482"/>
    </source>
</evidence>
<evidence type="ECO:0000256" key="1">
    <source>
        <dbReference type="ARBA" id="ARBA00008005"/>
    </source>
</evidence>
<gene>
    <name evidence="3" type="ORF">DAQ1742_03745</name>
</gene>
<dbReference type="PANTHER" id="PTHR35861">
    <property type="match status" value="1"/>
</dbReference>
<dbReference type="PANTHER" id="PTHR35861:SF1">
    <property type="entry name" value="PHAGE TAIL SHEATH PROTEIN"/>
    <property type="match status" value="1"/>
</dbReference>
<keyword evidence="4" id="KW-1185">Reference proteome</keyword>
<sequence length="517" mass="57202">MGVMKTPGVYIVEKNAFPNSVVEVATAVPAFIGYTEKAENGSVSLRNKPWRITSMSDFRHYFGGAPLHKFDIVEKTETQPGDAAFNQEGKSYTLALANTRYLLYYSMLFFFQNGGGPCYIVSVGSYQDDIDASALKKGITPLLKEPEPTMLLTPEAVCLKEDDCINVQQAVLEHCGGNMRNRIAILDIWQGYQDRQDPAGDCISQFRDKLGVNYLDYASAYYPWLNTSIVQDSDISFANINNPDELTRVLTAEITSAFKELEGLSEEQLSSGGNKLKAAKKQQMLDEIARLSASEGETQQALLHKTLFSISPVYKSLLDNLKRQQNLLPPAAAMAGIYTMVDNTRGVWKAPANVSLSAVVSPSVNISADEQEDLNVTTQGKSINALRTFMGEGTLVWGARTLDGNSLDWRYVNVRRTMIMLEESIRLAAKAYVFEPNTANTWVSMESMIENFLFGIWKRGGLAGSSPEDAYSVDVGLGKTMTPQDILEGILRITVLVAISRPAEFIEITFQQQMQKS</sequence>
<dbReference type="RefSeq" id="WP_035344091.1">
    <property type="nucleotide sequence ID" value="NZ_LT615367.1"/>
</dbReference>
<dbReference type="Gene3D" id="3.40.50.11780">
    <property type="match status" value="1"/>
</dbReference>
<dbReference type="KEGG" id="daq:DAQ1742_03745"/>
<proteinExistence type="inferred from homology"/>
<evidence type="ECO:0000313" key="4">
    <source>
        <dbReference type="Proteomes" id="UP000294820"/>
    </source>
</evidence>
<comment type="similarity">
    <text evidence="1">Belongs to the myoviridae tail sheath protein family.</text>
</comment>
<dbReference type="EMBL" id="LT615367">
    <property type="protein sequence ID" value="SLM64539.1"/>
    <property type="molecule type" value="Genomic_DNA"/>
</dbReference>
<dbReference type="Pfam" id="PF17482">
    <property type="entry name" value="Phage_sheath_1C"/>
    <property type="match status" value="1"/>
</dbReference>